<comment type="caution">
    <text evidence="1">The sequence shown here is derived from an EMBL/GenBank/DDBJ whole genome shotgun (WGS) entry which is preliminary data.</text>
</comment>
<name>A0ABS4X3M5_9MICO</name>
<gene>
    <name evidence="1" type="ORF">JOF43_002765</name>
</gene>
<sequence length="35" mass="4008">MVPPNLAPFEHKDIDLLDAAGWPMERVRAELSREC</sequence>
<protein>
    <submittedName>
        <fullName evidence="1">Uncharacterized protein</fullName>
    </submittedName>
</protein>
<accession>A0ABS4X3M5</accession>
<evidence type="ECO:0000313" key="2">
    <source>
        <dbReference type="Proteomes" id="UP001519290"/>
    </source>
</evidence>
<reference evidence="1 2" key="1">
    <citation type="submission" date="2021-03" db="EMBL/GenBank/DDBJ databases">
        <title>Sequencing the genomes of 1000 actinobacteria strains.</title>
        <authorList>
            <person name="Klenk H.-P."/>
        </authorList>
    </citation>
    <scope>NUCLEOTIDE SEQUENCE [LARGE SCALE GENOMIC DNA]</scope>
    <source>
        <strain evidence="1 2">DSM 14566</strain>
    </source>
</reference>
<keyword evidence="2" id="KW-1185">Reference proteome</keyword>
<dbReference type="Proteomes" id="UP001519290">
    <property type="component" value="Unassembled WGS sequence"/>
</dbReference>
<dbReference type="EMBL" id="JAGIOD010000001">
    <property type="protein sequence ID" value="MBP2382808.1"/>
    <property type="molecule type" value="Genomic_DNA"/>
</dbReference>
<proteinExistence type="predicted"/>
<organism evidence="1 2">
    <name type="scientific">Brachybacterium sacelli</name>
    <dbReference type="NCBI Taxonomy" id="173364"/>
    <lineage>
        <taxon>Bacteria</taxon>
        <taxon>Bacillati</taxon>
        <taxon>Actinomycetota</taxon>
        <taxon>Actinomycetes</taxon>
        <taxon>Micrococcales</taxon>
        <taxon>Dermabacteraceae</taxon>
        <taxon>Brachybacterium</taxon>
    </lineage>
</organism>
<evidence type="ECO:0000313" key="1">
    <source>
        <dbReference type="EMBL" id="MBP2382808.1"/>
    </source>
</evidence>